<proteinExistence type="predicted"/>
<protein>
    <submittedName>
        <fullName evidence="1">Uncharacterized protein</fullName>
    </submittedName>
</protein>
<dbReference type="AlphaFoldDB" id="A0A6S7BMT5"/>
<dbReference type="Proteomes" id="UP000494115">
    <property type="component" value="Unassembled WGS sequence"/>
</dbReference>
<evidence type="ECO:0000313" key="2">
    <source>
        <dbReference type="Proteomes" id="UP000494115"/>
    </source>
</evidence>
<organism evidence="1 2">
    <name type="scientific">Pararobbsia alpina</name>
    <dbReference type="NCBI Taxonomy" id="621374"/>
    <lineage>
        <taxon>Bacteria</taxon>
        <taxon>Pseudomonadati</taxon>
        <taxon>Pseudomonadota</taxon>
        <taxon>Betaproteobacteria</taxon>
        <taxon>Burkholderiales</taxon>
        <taxon>Burkholderiaceae</taxon>
        <taxon>Pararobbsia</taxon>
    </lineage>
</organism>
<name>A0A6S7BMT5_9BURK</name>
<evidence type="ECO:0000313" key="1">
    <source>
        <dbReference type="EMBL" id="CAB3805627.1"/>
    </source>
</evidence>
<dbReference type="RefSeq" id="WP_175108216.1">
    <property type="nucleotide sequence ID" value="NZ_CADIKM010000074.1"/>
</dbReference>
<sequence length="202" mass="22814">MIIQKCVKGIAGGGAAGITREQAFGLVRHSTGIFANRWRNFGGFKPDEIAKELTDHQLDRHLHDYTRFGPISPFISLASGSVKRSALVRRNQIYSAIDTALLFATDNWTRPGALFFCWVLTGVNLAVENHIVAESVRDLLIYRRWSRYQLEGEVTAKVWIPANQIERVEWWDGSSSTVNPQVSFPDVHYVDPAQLGNIRELF</sequence>
<gene>
    <name evidence="1" type="ORF">LMG28138_05697</name>
</gene>
<reference evidence="1 2" key="1">
    <citation type="submission" date="2020-04" db="EMBL/GenBank/DDBJ databases">
        <authorList>
            <person name="De Canck E."/>
        </authorList>
    </citation>
    <scope>NUCLEOTIDE SEQUENCE [LARGE SCALE GENOMIC DNA]</scope>
    <source>
        <strain evidence="1 2">LMG 28138</strain>
    </source>
</reference>
<dbReference type="EMBL" id="CADIKM010000074">
    <property type="protein sequence ID" value="CAB3805627.1"/>
    <property type="molecule type" value="Genomic_DNA"/>
</dbReference>
<accession>A0A6S7BMT5</accession>
<keyword evidence="2" id="KW-1185">Reference proteome</keyword>